<protein>
    <submittedName>
        <fullName evidence="2">Uncharacterized protein</fullName>
    </submittedName>
</protein>
<reference evidence="2" key="1">
    <citation type="submission" date="2018-02" db="EMBL/GenBank/DDBJ databases">
        <title>Rhizophora mucronata_Transcriptome.</title>
        <authorList>
            <person name="Meera S.P."/>
            <person name="Sreeshan A."/>
            <person name="Augustine A."/>
        </authorList>
    </citation>
    <scope>NUCLEOTIDE SEQUENCE</scope>
    <source>
        <tissue evidence="2">Leaf</tissue>
    </source>
</reference>
<dbReference type="AlphaFoldDB" id="A0A2P2PIF9"/>
<dbReference type="EMBL" id="GGEC01073988">
    <property type="protein sequence ID" value="MBX54472.1"/>
    <property type="molecule type" value="Transcribed_RNA"/>
</dbReference>
<keyword evidence="1" id="KW-0732">Signal</keyword>
<evidence type="ECO:0000256" key="1">
    <source>
        <dbReference type="SAM" id="SignalP"/>
    </source>
</evidence>
<accession>A0A2P2PIF9</accession>
<organism evidence="2">
    <name type="scientific">Rhizophora mucronata</name>
    <name type="common">Asiatic mangrove</name>
    <dbReference type="NCBI Taxonomy" id="61149"/>
    <lineage>
        <taxon>Eukaryota</taxon>
        <taxon>Viridiplantae</taxon>
        <taxon>Streptophyta</taxon>
        <taxon>Embryophyta</taxon>
        <taxon>Tracheophyta</taxon>
        <taxon>Spermatophyta</taxon>
        <taxon>Magnoliopsida</taxon>
        <taxon>eudicotyledons</taxon>
        <taxon>Gunneridae</taxon>
        <taxon>Pentapetalae</taxon>
        <taxon>rosids</taxon>
        <taxon>fabids</taxon>
        <taxon>Malpighiales</taxon>
        <taxon>Rhizophoraceae</taxon>
        <taxon>Rhizophora</taxon>
    </lineage>
</organism>
<evidence type="ECO:0000313" key="2">
    <source>
        <dbReference type="EMBL" id="MBX54472.1"/>
    </source>
</evidence>
<feature type="signal peptide" evidence="1">
    <location>
        <begin position="1"/>
        <end position="18"/>
    </location>
</feature>
<sequence length="63" mass="6731">MNLGLLVCLEVVAVQITANRKTGRVSVASDTAMEKDVYESPMELPVLLSPNGFLSALQIALRG</sequence>
<feature type="chain" id="PRO_5015149191" evidence="1">
    <location>
        <begin position="19"/>
        <end position="63"/>
    </location>
</feature>
<proteinExistence type="predicted"/>
<name>A0A2P2PIF9_RHIMU</name>